<dbReference type="GO" id="GO:0016787">
    <property type="term" value="F:hydrolase activity"/>
    <property type="evidence" value="ECO:0007669"/>
    <property type="project" value="UniProtKB-KW"/>
</dbReference>
<dbReference type="AlphaFoldDB" id="A0A8J6U846"/>
<dbReference type="PANTHER" id="PTHR43798">
    <property type="entry name" value="MONOACYLGLYCEROL LIPASE"/>
    <property type="match status" value="1"/>
</dbReference>
<keyword evidence="3" id="KW-1185">Reference proteome</keyword>
<dbReference type="InterPro" id="IPR000073">
    <property type="entry name" value="AB_hydrolase_1"/>
</dbReference>
<dbReference type="PANTHER" id="PTHR43798:SF29">
    <property type="entry name" value="AB HYDROLASE-1 DOMAIN-CONTAINING PROTEIN"/>
    <property type="match status" value="1"/>
</dbReference>
<dbReference type="InterPro" id="IPR029058">
    <property type="entry name" value="AB_hydrolase_fold"/>
</dbReference>
<name>A0A8J6U846_9HYPH</name>
<dbReference type="RefSeq" id="WP_188164773.1">
    <property type="nucleotide sequence ID" value="NZ_JACVVX010000003.1"/>
</dbReference>
<dbReference type="Proteomes" id="UP000643405">
    <property type="component" value="Unassembled WGS sequence"/>
</dbReference>
<comment type="caution">
    <text evidence="2">The sequence shown here is derived from an EMBL/GenBank/DDBJ whole genome shotgun (WGS) entry which is preliminary data.</text>
</comment>
<accession>A0A8J6U846</accession>
<dbReference type="EMBL" id="JACVVX010000003">
    <property type="protein sequence ID" value="MBD0415347.1"/>
    <property type="molecule type" value="Genomic_DNA"/>
</dbReference>
<organism evidence="2 3">
    <name type="scientific">Oryzicola mucosus</name>
    <dbReference type="NCBI Taxonomy" id="2767425"/>
    <lineage>
        <taxon>Bacteria</taxon>
        <taxon>Pseudomonadati</taxon>
        <taxon>Pseudomonadota</taxon>
        <taxon>Alphaproteobacteria</taxon>
        <taxon>Hyphomicrobiales</taxon>
        <taxon>Phyllobacteriaceae</taxon>
        <taxon>Oryzicola</taxon>
    </lineage>
</organism>
<reference evidence="2" key="1">
    <citation type="submission" date="2020-09" db="EMBL/GenBank/DDBJ databases">
        <title>Genome seq and assembly of Tianweitania sp.</title>
        <authorList>
            <person name="Chhetri G."/>
        </authorList>
    </citation>
    <scope>NUCLEOTIDE SEQUENCE</scope>
    <source>
        <strain evidence="2">Rool2</strain>
    </source>
</reference>
<gene>
    <name evidence="2" type="ORF">ICI42_11830</name>
</gene>
<feature type="domain" description="AB hydrolase-1" evidence="1">
    <location>
        <begin position="4"/>
        <end position="221"/>
    </location>
</feature>
<dbReference type="SUPFAM" id="SSF53474">
    <property type="entry name" value="alpha/beta-Hydrolases"/>
    <property type="match status" value="1"/>
</dbReference>
<dbReference type="InterPro" id="IPR050266">
    <property type="entry name" value="AB_hydrolase_sf"/>
</dbReference>
<evidence type="ECO:0000313" key="3">
    <source>
        <dbReference type="Proteomes" id="UP000643405"/>
    </source>
</evidence>
<proteinExistence type="predicted"/>
<protein>
    <submittedName>
        <fullName evidence="2">Alpha/beta fold hydrolase</fullName>
    </submittedName>
</protein>
<dbReference type="Gene3D" id="3.40.50.1820">
    <property type="entry name" value="alpha/beta hydrolase"/>
    <property type="match status" value="1"/>
</dbReference>
<dbReference type="Pfam" id="PF12697">
    <property type="entry name" value="Abhydrolase_6"/>
    <property type="match status" value="1"/>
</dbReference>
<evidence type="ECO:0000259" key="1">
    <source>
        <dbReference type="Pfam" id="PF12697"/>
    </source>
</evidence>
<evidence type="ECO:0000313" key="2">
    <source>
        <dbReference type="EMBL" id="MBD0415347.1"/>
    </source>
</evidence>
<sequence>MATLVLIPGLASDSIVWQPLADAMAERMPVYPADISRDASIPEMAARVLREVEGDIIAVGHSLGGRVAMDMARRAPDRIVGLVLANTGQHPKRDGEEIKRQQMIDLGHEDIGRLADAWLPPMLDPARVSDAVLVNKLKAMVMRVGADVHERQIRSLVARPDASAYLPQITCPILFVAANQDGFSPVAQHQEMADAAPDSELAIVDHAGHFAPVEQPEAVVTAITGWLGRRFGEAHA</sequence>
<keyword evidence="2" id="KW-0378">Hydrolase</keyword>